<gene>
    <name evidence="6" type="ORF">AAP_04371</name>
</gene>
<dbReference type="AlphaFoldDB" id="A0A167X4D4"/>
<feature type="compositionally biased region" description="Basic and acidic residues" evidence="3">
    <location>
        <begin position="84"/>
        <end position="98"/>
    </location>
</feature>
<evidence type="ECO:0000259" key="4">
    <source>
        <dbReference type="Pfam" id="PF08164"/>
    </source>
</evidence>
<sequence length="515" mass="56033">MAPSKRSRSNLAAQLAELDDPTPKDFDPEDIERQADAVSDSDDVSSDDQGDEFTGREHYEDVGKSKLRKSDGIDLGKDYAGSKISRDALMDEGSHDPFARAGDSSEDEDEDEDMSDLEGEEDDSEEDDSEEEDDDEDEESEGLGSDLEALEHDSEEDSEESESQSSSDEDNEPPTPKDTDPNDPRSELRRLMSHDAKTVASTISAAAKADAEKGRAVKKQRLGYDALVGVRLKMQKAVTGVNVLSELNANTEDDDEEKKAEQTQLLQSLDSEEIRKAESAALNTPLQSLWNRMAVFEDAARPYRRAVLEKWATKTRGVKAAMPSASGRGKLMATATGGSSEQGQGLGAVLDSYVAAEQKNNAPGVGNGSGSAYDDAQFYQSLLRTLIEERMAATSSTASALHNMDNASTTLPTAALSTLSLLPKTNVAGMRKDKVKRDVDTKASKGRKMRYNVHEKLQNFMAPEDRGTWGDAAREEFFASLLGRSAAGVLGEGESDREGDEEQNDEEAGLMLFRR</sequence>
<feature type="compositionally biased region" description="Basic and acidic residues" evidence="3">
    <location>
        <begin position="175"/>
        <end position="196"/>
    </location>
</feature>
<proteinExistence type="inferred from homology"/>
<evidence type="ECO:0000256" key="2">
    <source>
        <dbReference type="ARBA" id="ARBA00013850"/>
    </source>
</evidence>
<dbReference type="Pfam" id="PF13339">
    <property type="entry name" value="AATF-Che1"/>
    <property type="match status" value="1"/>
</dbReference>
<feature type="compositionally biased region" description="Acidic residues" evidence="3">
    <location>
        <begin position="153"/>
        <end position="172"/>
    </location>
</feature>
<feature type="compositionally biased region" description="Acidic residues" evidence="3">
    <location>
        <begin position="493"/>
        <end position="508"/>
    </location>
</feature>
<evidence type="ECO:0000259" key="5">
    <source>
        <dbReference type="Pfam" id="PF13339"/>
    </source>
</evidence>
<dbReference type="GO" id="GO:0005730">
    <property type="term" value="C:nucleolus"/>
    <property type="evidence" value="ECO:0007669"/>
    <property type="project" value="TreeGrafter"/>
</dbReference>
<comment type="caution">
    <text evidence="6">The sequence shown here is derived from an EMBL/GenBank/DDBJ whole genome shotgun (WGS) entry which is preliminary data.</text>
</comment>
<dbReference type="Proteomes" id="UP000242877">
    <property type="component" value="Unassembled WGS sequence"/>
</dbReference>
<dbReference type="PANTHER" id="PTHR15565">
    <property type="entry name" value="AATF PROTEIN APOPTOSIS ANTAGONIZING TRANSCRIPTION FACTOR"/>
    <property type="match status" value="1"/>
</dbReference>
<feature type="compositionally biased region" description="Basic and acidic residues" evidence="3">
    <location>
        <begin position="21"/>
        <end position="35"/>
    </location>
</feature>
<organism evidence="6 7">
    <name type="scientific">Ascosphaera apis ARSEF 7405</name>
    <dbReference type="NCBI Taxonomy" id="392613"/>
    <lineage>
        <taxon>Eukaryota</taxon>
        <taxon>Fungi</taxon>
        <taxon>Dikarya</taxon>
        <taxon>Ascomycota</taxon>
        <taxon>Pezizomycotina</taxon>
        <taxon>Eurotiomycetes</taxon>
        <taxon>Eurotiomycetidae</taxon>
        <taxon>Onygenales</taxon>
        <taxon>Ascosphaeraceae</taxon>
        <taxon>Ascosphaera</taxon>
    </lineage>
</organism>
<feature type="compositionally biased region" description="Acidic residues" evidence="3">
    <location>
        <begin position="39"/>
        <end position="51"/>
    </location>
</feature>
<protein>
    <recommendedName>
        <fullName evidence="2">Protein BFR2</fullName>
    </recommendedName>
</protein>
<feature type="region of interest" description="Disordered" evidence="3">
    <location>
        <begin position="489"/>
        <end position="515"/>
    </location>
</feature>
<dbReference type="InterPro" id="IPR039223">
    <property type="entry name" value="AATF/Bfr2"/>
</dbReference>
<feature type="domain" description="AATF leucine zipper-containing" evidence="5">
    <location>
        <begin position="210"/>
        <end position="314"/>
    </location>
</feature>
<accession>A0A167X4D4</accession>
<dbReference type="InterPro" id="IPR025160">
    <property type="entry name" value="AATF"/>
</dbReference>
<evidence type="ECO:0000256" key="3">
    <source>
        <dbReference type="SAM" id="MobiDB-lite"/>
    </source>
</evidence>
<feature type="region of interest" description="Disordered" evidence="3">
    <location>
        <begin position="1"/>
        <end position="196"/>
    </location>
</feature>
<dbReference type="Pfam" id="PF08164">
    <property type="entry name" value="TRAUB"/>
    <property type="match status" value="1"/>
</dbReference>
<evidence type="ECO:0000256" key="1">
    <source>
        <dbReference type="ARBA" id="ARBA00008966"/>
    </source>
</evidence>
<feature type="compositionally biased region" description="Acidic residues" evidence="3">
    <location>
        <begin position="104"/>
        <end position="141"/>
    </location>
</feature>
<evidence type="ECO:0000313" key="6">
    <source>
        <dbReference type="EMBL" id="KZZ89616.1"/>
    </source>
</evidence>
<dbReference type="InterPro" id="IPR012617">
    <property type="entry name" value="AATF_C"/>
</dbReference>
<feature type="compositionally biased region" description="Basic and acidic residues" evidence="3">
    <location>
        <begin position="53"/>
        <end position="77"/>
    </location>
</feature>
<dbReference type="OrthoDB" id="5783963at2759"/>
<reference evidence="6 7" key="1">
    <citation type="journal article" date="2016" name="Genome Biol. Evol.">
        <title>Divergent and convergent evolution of fungal pathogenicity.</title>
        <authorList>
            <person name="Shang Y."/>
            <person name="Xiao G."/>
            <person name="Zheng P."/>
            <person name="Cen K."/>
            <person name="Zhan S."/>
            <person name="Wang C."/>
        </authorList>
    </citation>
    <scope>NUCLEOTIDE SEQUENCE [LARGE SCALE GENOMIC DNA]</scope>
    <source>
        <strain evidence="6 7">ARSEF 7405</strain>
    </source>
</reference>
<dbReference type="PANTHER" id="PTHR15565:SF0">
    <property type="entry name" value="PROTEIN AATF"/>
    <property type="match status" value="1"/>
</dbReference>
<comment type="similarity">
    <text evidence="1">Belongs to the AATF family.</text>
</comment>
<dbReference type="GO" id="GO:0000462">
    <property type="term" value="P:maturation of SSU-rRNA from tricistronic rRNA transcript (SSU-rRNA, 5.8S rRNA, LSU-rRNA)"/>
    <property type="evidence" value="ECO:0007669"/>
    <property type="project" value="TreeGrafter"/>
</dbReference>
<name>A0A167X4D4_9EURO</name>
<feature type="domain" description="Apoptosis-antagonizing transcription factor C-terminal" evidence="4">
    <location>
        <begin position="379"/>
        <end position="482"/>
    </location>
</feature>
<evidence type="ECO:0000313" key="7">
    <source>
        <dbReference type="Proteomes" id="UP000242877"/>
    </source>
</evidence>
<dbReference type="EMBL" id="AZGZ01000020">
    <property type="protein sequence ID" value="KZZ89616.1"/>
    <property type="molecule type" value="Genomic_DNA"/>
</dbReference>
<dbReference type="VEuPathDB" id="FungiDB:AAP_04371"/>
<keyword evidence="7" id="KW-1185">Reference proteome</keyword>